<dbReference type="PANTHER" id="PTHR11902:SF1">
    <property type="entry name" value="ENOLASE"/>
    <property type="match status" value="1"/>
</dbReference>
<accession>A0AA87ZVD9</accession>
<dbReference type="Gene3D" id="3.30.390.10">
    <property type="entry name" value="Enolase-like, N-terminal domain"/>
    <property type="match status" value="1"/>
</dbReference>
<keyword evidence="6" id="KW-0456">Lyase</keyword>
<dbReference type="Pfam" id="PF00113">
    <property type="entry name" value="Enolase_C"/>
    <property type="match status" value="1"/>
</dbReference>
<dbReference type="SUPFAM" id="SSF54826">
    <property type="entry name" value="Enolase N-terminal domain-like"/>
    <property type="match status" value="1"/>
</dbReference>
<dbReference type="GO" id="GO:0000287">
    <property type="term" value="F:magnesium ion binding"/>
    <property type="evidence" value="ECO:0007669"/>
    <property type="project" value="InterPro"/>
</dbReference>
<dbReference type="SMART" id="SM01193">
    <property type="entry name" value="Enolase_N"/>
    <property type="match status" value="1"/>
</dbReference>
<dbReference type="EC" id="4.2.1.11" evidence="3"/>
<dbReference type="Gene3D" id="3.20.20.120">
    <property type="entry name" value="Enolase-like C-terminal domain"/>
    <property type="match status" value="2"/>
</dbReference>
<dbReference type="InterPro" id="IPR020810">
    <property type="entry name" value="Enolase_C"/>
</dbReference>
<dbReference type="Pfam" id="PF03952">
    <property type="entry name" value="Enolase_N"/>
    <property type="match status" value="1"/>
</dbReference>
<dbReference type="GO" id="GO:0004634">
    <property type="term" value="F:phosphopyruvate hydratase activity"/>
    <property type="evidence" value="ECO:0007669"/>
    <property type="project" value="UniProtKB-EC"/>
</dbReference>
<evidence type="ECO:0000256" key="1">
    <source>
        <dbReference type="ARBA" id="ARBA00005031"/>
    </source>
</evidence>
<dbReference type="PANTHER" id="PTHR11902">
    <property type="entry name" value="ENOLASE"/>
    <property type="match status" value="1"/>
</dbReference>
<dbReference type="GO" id="GO:0006096">
    <property type="term" value="P:glycolytic process"/>
    <property type="evidence" value="ECO:0007669"/>
    <property type="project" value="UniProtKB-KW"/>
</dbReference>
<keyword evidence="4" id="KW-0460">Magnesium</keyword>
<dbReference type="AlphaFoldDB" id="A0AA87ZVD9"/>
<evidence type="ECO:0000259" key="7">
    <source>
        <dbReference type="SMART" id="SM01193"/>
    </source>
</evidence>
<comment type="similarity">
    <text evidence="2">Belongs to the enolase family.</text>
</comment>
<dbReference type="Proteomes" id="UP001187192">
    <property type="component" value="Unassembled WGS sequence"/>
</dbReference>
<evidence type="ECO:0000313" key="8">
    <source>
        <dbReference type="EMBL" id="GMN34063.1"/>
    </source>
</evidence>
<reference evidence="8" key="1">
    <citation type="submission" date="2023-07" db="EMBL/GenBank/DDBJ databases">
        <title>draft genome sequence of fig (Ficus carica).</title>
        <authorList>
            <person name="Takahashi T."/>
            <person name="Nishimura K."/>
        </authorList>
    </citation>
    <scope>NUCLEOTIDE SEQUENCE</scope>
</reference>
<protein>
    <recommendedName>
        <fullName evidence="3">phosphopyruvate hydratase</fullName>
        <ecNumber evidence="3">4.2.1.11</ecNumber>
    </recommendedName>
</protein>
<comment type="pathway">
    <text evidence="1">Carbohydrate degradation; glycolysis; pyruvate from D-glyceraldehyde 3-phosphate: step 4/5.</text>
</comment>
<sequence>MERVESREFSNKLTNLKIETRKKAIRRVEEGRSNPTIQVAVSLCDTTALLPGGITNEVADYVKNVISSVLIGKDPTEQAAIDKILAQLVGKHFGELKDAYGSKDSRPFLNVIWTVSVAVCKAGAEVKGISLYKHIAKLACIIDPEFITNCELPIPIFNITDGGSPPRNKLAHFVIIPKQDKSFYEANEINQDLCCNLLKYYDKNAIDEGDEGDYTPCIQSAIDKQDGSALLFELNRVRSVTECIEIVSTCKQGDWKLVMSSHVGCNMKDKFIADLSVGLEMLSKIERELTDEQSKLIPSFVNAQYNIVCSSERAGSEFAQKIRSGENTRQTLVERYKERVYEKIGGRSYTKERLLF</sequence>
<feature type="domain" description="Enolase N-terminal" evidence="7">
    <location>
        <begin position="25"/>
        <end position="135"/>
    </location>
</feature>
<evidence type="ECO:0000313" key="9">
    <source>
        <dbReference type="Proteomes" id="UP001187192"/>
    </source>
</evidence>
<dbReference type="InterPro" id="IPR000941">
    <property type="entry name" value="Enolase"/>
</dbReference>
<dbReference type="InterPro" id="IPR029017">
    <property type="entry name" value="Enolase-like_N"/>
</dbReference>
<evidence type="ECO:0000256" key="2">
    <source>
        <dbReference type="ARBA" id="ARBA00009604"/>
    </source>
</evidence>
<dbReference type="SUPFAM" id="SSF51604">
    <property type="entry name" value="Enolase C-terminal domain-like"/>
    <property type="match status" value="1"/>
</dbReference>
<evidence type="ECO:0000256" key="6">
    <source>
        <dbReference type="ARBA" id="ARBA00023239"/>
    </source>
</evidence>
<dbReference type="EMBL" id="BTGU01000004">
    <property type="protein sequence ID" value="GMN34063.1"/>
    <property type="molecule type" value="Genomic_DNA"/>
</dbReference>
<evidence type="ECO:0000256" key="5">
    <source>
        <dbReference type="ARBA" id="ARBA00023152"/>
    </source>
</evidence>
<organism evidence="8 9">
    <name type="scientific">Ficus carica</name>
    <name type="common">Common fig</name>
    <dbReference type="NCBI Taxonomy" id="3494"/>
    <lineage>
        <taxon>Eukaryota</taxon>
        <taxon>Viridiplantae</taxon>
        <taxon>Streptophyta</taxon>
        <taxon>Embryophyta</taxon>
        <taxon>Tracheophyta</taxon>
        <taxon>Spermatophyta</taxon>
        <taxon>Magnoliopsida</taxon>
        <taxon>eudicotyledons</taxon>
        <taxon>Gunneridae</taxon>
        <taxon>Pentapetalae</taxon>
        <taxon>rosids</taxon>
        <taxon>fabids</taxon>
        <taxon>Rosales</taxon>
        <taxon>Moraceae</taxon>
        <taxon>Ficeae</taxon>
        <taxon>Ficus</taxon>
    </lineage>
</organism>
<comment type="caution">
    <text evidence="8">The sequence shown here is derived from an EMBL/GenBank/DDBJ whole genome shotgun (WGS) entry which is preliminary data.</text>
</comment>
<dbReference type="InterPro" id="IPR036849">
    <property type="entry name" value="Enolase-like_C_sf"/>
</dbReference>
<dbReference type="GO" id="GO:0000015">
    <property type="term" value="C:phosphopyruvate hydratase complex"/>
    <property type="evidence" value="ECO:0007669"/>
    <property type="project" value="InterPro"/>
</dbReference>
<name>A0AA87ZVD9_FICCA</name>
<dbReference type="InterPro" id="IPR020811">
    <property type="entry name" value="Enolase_N"/>
</dbReference>
<evidence type="ECO:0000256" key="3">
    <source>
        <dbReference type="ARBA" id="ARBA00012058"/>
    </source>
</evidence>
<proteinExistence type="inferred from homology"/>
<keyword evidence="9" id="KW-1185">Reference proteome</keyword>
<gene>
    <name evidence="8" type="ORF">TIFTF001_004489</name>
</gene>
<evidence type="ECO:0000256" key="4">
    <source>
        <dbReference type="ARBA" id="ARBA00022842"/>
    </source>
</evidence>
<keyword evidence="5" id="KW-0324">Glycolysis</keyword>